<evidence type="ECO:0000313" key="7">
    <source>
        <dbReference type="EMBL" id="PYH91653.1"/>
    </source>
</evidence>
<proteinExistence type="inferred from homology"/>
<organism evidence="7 8">
    <name type="scientific">Aspergillus ellipticus CBS 707.79</name>
    <dbReference type="NCBI Taxonomy" id="1448320"/>
    <lineage>
        <taxon>Eukaryota</taxon>
        <taxon>Fungi</taxon>
        <taxon>Dikarya</taxon>
        <taxon>Ascomycota</taxon>
        <taxon>Pezizomycotina</taxon>
        <taxon>Eurotiomycetes</taxon>
        <taxon>Eurotiomycetidae</taxon>
        <taxon>Eurotiales</taxon>
        <taxon>Aspergillaceae</taxon>
        <taxon>Aspergillus</taxon>
        <taxon>Aspergillus subgen. Circumdati</taxon>
    </lineage>
</organism>
<dbReference type="STRING" id="1448320.A0A319DK69"/>
<dbReference type="PANTHER" id="PTHR12483:SF73">
    <property type="entry name" value="COPPER TRANSPORT PROTEIN CTR3"/>
    <property type="match status" value="1"/>
</dbReference>
<dbReference type="EMBL" id="KZ825939">
    <property type="protein sequence ID" value="PYH91653.1"/>
    <property type="molecule type" value="Genomic_DNA"/>
</dbReference>
<keyword evidence="6" id="KW-0813">Transport</keyword>
<protein>
    <recommendedName>
        <fullName evidence="6">Copper transport protein</fullName>
    </recommendedName>
</protein>
<dbReference type="VEuPathDB" id="FungiDB:BO71DRAFT_331783"/>
<dbReference type="OrthoDB" id="161814at2759"/>
<comment type="similarity">
    <text evidence="2 6">Belongs to the copper transporter (Ctr) (TC 1.A.56) family. SLC31A subfamily.</text>
</comment>
<reference evidence="7 8" key="1">
    <citation type="submission" date="2018-02" db="EMBL/GenBank/DDBJ databases">
        <title>The genomes of Aspergillus section Nigri reveals drivers in fungal speciation.</title>
        <authorList>
            <consortium name="DOE Joint Genome Institute"/>
            <person name="Vesth T.C."/>
            <person name="Nybo J."/>
            <person name="Theobald S."/>
            <person name="Brandl J."/>
            <person name="Frisvad J.C."/>
            <person name="Nielsen K.F."/>
            <person name="Lyhne E.K."/>
            <person name="Kogle M.E."/>
            <person name="Kuo A."/>
            <person name="Riley R."/>
            <person name="Clum A."/>
            <person name="Nolan M."/>
            <person name="Lipzen A."/>
            <person name="Salamov A."/>
            <person name="Henrissat B."/>
            <person name="Wiebenga A."/>
            <person name="De vries R.P."/>
            <person name="Grigoriev I.V."/>
            <person name="Mortensen U.H."/>
            <person name="Andersen M.R."/>
            <person name="Baker S.E."/>
        </authorList>
    </citation>
    <scope>NUCLEOTIDE SEQUENCE [LARGE SCALE GENOMIC DNA]</scope>
    <source>
        <strain evidence="7 8">CBS 707.79</strain>
    </source>
</reference>
<evidence type="ECO:0000256" key="4">
    <source>
        <dbReference type="ARBA" id="ARBA00022989"/>
    </source>
</evidence>
<evidence type="ECO:0000313" key="8">
    <source>
        <dbReference type="Proteomes" id="UP000247810"/>
    </source>
</evidence>
<keyword evidence="3 6" id="KW-0812">Transmembrane</keyword>
<dbReference type="GO" id="GO:0016020">
    <property type="term" value="C:membrane"/>
    <property type="evidence" value="ECO:0007669"/>
    <property type="project" value="UniProtKB-SubCell"/>
</dbReference>
<feature type="transmembrane region" description="Helical" evidence="6">
    <location>
        <begin position="24"/>
        <end position="42"/>
    </location>
</feature>
<evidence type="ECO:0000256" key="3">
    <source>
        <dbReference type="ARBA" id="ARBA00022692"/>
    </source>
</evidence>
<evidence type="ECO:0000256" key="6">
    <source>
        <dbReference type="RuleBase" id="RU367022"/>
    </source>
</evidence>
<keyword evidence="6" id="KW-0186">Copper</keyword>
<keyword evidence="6" id="KW-0406">Ion transport</keyword>
<gene>
    <name evidence="7" type="ORF">BO71DRAFT_331783</name>
</gene>
<evidence type="ECO:0000256" key="2">
    <source>
        <dbReference type="ARBA" id="ARBA00006921"/>
    </source>
</evidence>
<dbReference type="Proteomes" id="UP000247810">
    <property type="component" value="Unassembled WGS sequence"/>
</dbReference>
<keyword evidence="8" id="KW-1185">Reference proteome</keyword>
<keyword evidence="4 6" id="KW-1133">Transmembrane helix</keyword>
<dbReference type="PANTHER" id="PTHR12483">
    <property type="entry name" value="SOLUTE CARRIER FAMILY 31 COPPER TRANSPORTERS"/>
    <property type="match status" value="1"/>
</dbReference>
<keyword evidence="6" id="KW-0187">Copper transport</keyword>
<evidence type="ECO:0000256" key="5">
    <source>
        <dbReference type="ARBA" id="ARBA00023136"/>
    </source>
</evidence>
<dbReference type="Pfam" id="PF04145">
    <property type="entry name" value="Ctr"/>
    <property type="match status" value="1"/>
</dbReference>
<keyword evidence="5 6" id="KW-0472">Membrane</keyword>
<feature type="transmembrane region" description="Helical" evidence="6">
    <location>
        <begin position="116"/>
        <end position="134"/>
    </location>
</feature>
<name>A0A319DK69_9EURO</name>
<dbReference type="InterPro" id="IPR007274">
    <property type="entry name" value="Cop_transporter"/>
</dbReference>
<evidence type="ECO:0000256" key="1">
    <source>
        <dbReference type="ARBA" id="ARBA00004141"/>
    </source>
</evidence>
<comment type="subcellular location">
    <subcellularLocation>
        <location evidence="1 6">Membrane</location>
        <topology evidence="1 6">Multi-pass membrane protein</topology>
    </subcellularLocation>
</comment>
<accession>A0A319DK69</accession>
<dbReference type="AlphaFoldDB" id="A0A319DK69"/>
<dbReference type="GO" id="GO:0005375">
    <property type="term" value="F:copper ion transmembrane transporter activity"/>
    <property type="evidence" value="ECO:0007669"/>
    <property type="project" value="UniProtKB-UniRule"/>
</dbReference>
<sequence>MLWNWNTVDSCFIARSWRITSHGLFAGSCVGVIFLVVLLEFLRRMAKEYDRFLRQRHLRRYQRQGDHEESSGDGPKIAPHHFTPSVLEQAVRAFLHLLQFALAYFVMLLAMYYNGYFIICILIGAYMGSFIFSWEAIDLGYAPLSCLGCL</sequence>